<organism evidence="1 2">
    <name type="scientific">Mesobacillus subterraneus</name>
    <dbReference type="NCBI Taxonomy" id="285983"/>
    <lineage>
        <taxon>Bacteria</taxon>
        <taxon>Bacillati</taxon>
        <taxon>Bacillota</taxon>
        <taxon>Bacilli</taxon>
        <taxon>Bacillales</taxon>
        <taxon>Bacillaceae</taxon>
        <taxon>Mesobacillus</taxon>
    </lineage>
</organism>
<evidence type="ECO:0000313" key="1">
    <source>
        <dbReference type="EMBL" id="RSD26242.1"/>
    </source>
</evidence>
<gene>
    <name evidence="1" type="ORF">EJA10_15615</name>
</gene>
<reference evidence="2" key="1">
    <citation type="submission" date="2018-12" db="EMBL/GenBank/DDBJ databases">
        <title>Bacillus chawlae sp. nov., Bacillus glennii sp. nov., and Bacillus saganii sp. nov. Isolated from the Vehicle Assembly Building at Kennedy Space Center where the Viking Spacecraft were Assembled.</title>
        <authorList>
            <person name="Seuylemezian A."/>
            <person name="Vaishampayan P."/>
        </authorList>
    </citation>
    <scope>NUCLEOTIDE SEQUENCE [LARGE SCALE GENOMIC DNA]</scope>
    <source>
        <strain evidence="2">DSM 13966</strain>
    </source>
</reference>
<accession>A0A3R9FVR4</accession>
<protein>
    <recommendedName>
        <fullName evidence="3">YojE</fullName>
    </recommendedName>
</protein>
<name>A0A3R9FVR4_9BACI</name>
<dbReference type="EMBL" id="RSFW01000017">
    <property type="protein sequence ID" value="RSD26242.1"/>
    <property type="molecule type" value="Genomic_DNA"/>
</dbReference>
<dbReference type="OrthoDB" id="2454083at2"/>
<evidence type="ECO:0000313" key="2">
    <source>
        <dbReference type="Proteomes" id="UP000279911"/>
    </source>
</evidence>
<dbReference type="RefSeq" id="WP_125480944.1">
    <property type="nucleotide sequence ID" value="NZ_RSFW01000017.1"/>
</dbReference>
<comment type="caution">
    <text evidence="1">The sequence shown here is derived from an EMBL/GenBank/DDBJ whole genome shotgun (WGS) entry which is preliminary data.</text>
</comment>
<evidence type="ECO:0008006" key="3">
    <source>
        <dbReference type="Google" id="ProtNLM"/>
    </source>
</evidence>
<dbReference type="Proteomes" id="UP000279911">
    <property type="component" value="Unassembled WGS sequence"/>
</dbReference>
<proteinExistence type="predicted"/>
<dbReference type="AlphaFoldDB" id="A0A3R9FVR4"/>
<sequence>MNYENLLDEYRMIWNNRRLESENASEEILKEAISRDLKDENAHPRARRKLMEKYYLATKRILESSLSHESKVTLIQLHMELAEEIQKG</sequence>